<keyword evidence="3" id="KW-1185">Reference proteome</keyword>
<name>A0A653DJ43_CALMS</name>
<gene>
    <name evidence="2" type="ORF">CALMAC_LOCUS17989</name>
</gene>
<reference evidence="2 3" key="1">
    <citation type="submission" date="2019-01" db="EMBL/GenBank/DDBJ databases">
        <authorList>
            <person name="Sayadi A."/>
        </authorList>
    </citation>
    <scope>NUCLEOTIDE SEQUENCE [LARGE SCALE GENOMIC DNA]</scope>
</reference>
<dbReference type="AlphaFoldDB" id="A0A653DJ43"/>
<feature type="non-terminal residue" evidence="2">
    <location>
        <position position="1"/>
    </location>
</feature>
<evidence type="ECO:0000256" key="1">
    <source>
        <dbReference type="SAM" id="MobiDB-lite"/>
    </source>
</evidence>
<dbReference type="EMBL" id="CAACVG010012409">
    <property type="protein sequence ID" value="VEN60226.1"/>
    <property type="molecule type" value="Genomic_DNA"/>
</dbReference>
<evidence type="ECO:0000313" key="3">
    <source>
        <dbReference type="Proteomes" id="UP000410492"/>
    </source>
</evidence>
<sequence>DIGFLEDINRAYGAANASLLKRWARVNTKLTNLRNRRIFRLQCRKLGIIPNRQRQHKHFNPVQRGTPWKENQQFQ</sequence>
<feature type="region of interest" description="Disordered" evidence="1">
    <location>
        <begin position="52"/>
        <end position="75"/>
    </location>
</feature>
<dbReference type="Proteomes" id="UP000410492">
    <property type="component" value="Unassembled WGS sequence"/>
</dbReference>
<dbReference type="OrthoDB" id="6765436at2759"/>
<organism evidence="2 3">
    <name type="scientific">Callosobruchus maculatus</name>
    <name type="common">Southern cowpea weevil</name>
    <name type="synonym">Pulse bruchid</name>
    <dbReference type="NCBI Taxonomy" id="64391"/>
    <lineage>
        <taxon>Eukaryota</taxon>
        <taxon>Metazoa</taxon>
        <taxon>Ecdysozoa</taxon>
        <taxon>Arthropoda</taxon>
        <taxon>Hexapoda</taxon>
        <taxon>Insecta</taxon>
        <taxon>Pterygota</taxon>
        <taxon>Neoptera</taxon>
        <taxon>Endopterygota</taxon>
        <taxon>Coleoptera</taxon>
        <taxon>Polyphaga</taxon>
        <taxon>Cucujiformia</taxon>
        <taxon>Chrysomeloidea</taxon>
        <taxon>Chrysomelidae</taxon>
        <taxon>Bruchinae</taxon>
        <taxon>Bruchini</taxon>
        <taxon>Callosobruchus</taxon>
    </lineage>
</organism>
<evidence type="ECO:0000313" key="2">
    <source>
        <dbReference type="EMBL" id="VEN60226.1"/>
    </source>
</evidence>
<protein>
    <submittedName>
        <fullName evidence="2">Uncharacterized protein</fullName>
    </submittedName>
</protein>
<proteinExistence type="predicted"/>
<accession>A0A653DJ43</accession>